<accession>A0AAN6RMB6</accession>
<dbReference type="EMBL" id="WVTA01000002">
    <property type="protein sequence ID" value="KAK3216381.1"/>
    <property type="molecule type" value="Genomic_DNA"/>
</dbReference>
<evidence type="ECO:0000313" key="4">
    <source>
        <dbReference type="EMBL" id="KAK3216381.1"/>
    </source>
</evidence>
<feature type="compositionally biased region" description="Pro residues" evidence="2">
    <location>
        <begin position="142"/>
        <end position="154"/>
    </location>
</feature>
<feature type="compositionally biased region" description="Polar residues" evidence="2">
    <location>
        <begin position="160"/>
        <end position="170"/>
    </location>
</feature>
<keyword evidence="1" id="KW-0863">Zinc-finger</keyword>
<dbReference type="GO" id="GO:0008270">
    <property type="term" value="F:zinc ion binding"/>
    <property type="evidence" value="ECO:0007669"/>
    <property type="project" value="UniProtKB-KW"/>
</dbReference>
<evidence type="ECO:0000256" key="2">
    <source>
        <dbReference type="SAM" id="MobiDB-lite"/>
    </source>
</evidence>
<feature type="region of interest" description="Disordered" evidence="2">
    <location>
        <begin position="378"/>
        <end position="400"/>
    </location>
</feature>
<dbReference type="Proteomes" id="UP001280581">
    <property type="component" value="Unassembled WGS sequence"/>
</dbReference>
<feature type="domain" description="C2H2-type" evidence="3">
    <location>
        <begin position="188"/>
        <end position="215"/>
    </location>
</feature>
<evidence type="ECO:0000313" key="5">
    <source>
        <dbReference type="Proteomes" id="UP001280581"/>
    </source>
</evidence>
<evidence type="ECO:0000256" key="1">
    <source>
        <dbReference type="PROSITE-ProRule" id="PRU00042"/>
    </source>
</evidence>
<feature type="region of interest" description="Disordered" evidence="2">
    <location>
        <begin position="66"/>
        <end position="98"/>
    </location>
</feature>
<evidence type="ECO:0000259" key="3">
    <source>
        <dbReference type="PROSITE" id="PS50157"/>
    </source>
</evidence>
<dbReference type="Gene3D" id="3.30.160.60">
    <property type="entry name" value="Classic Zinc Finger"/>
    <property type="match status" value="1"/>
</dbReference>
<feature type="compositionally biased region" description="Low complexity" evidence="2">
    <location>
        <begin position="80"/>
        <end position="98"/>
    </location>
</feature>
<dbReference type="InterPro" id="IPR013087">
    <property type="entry name" value="Znf_C2H2_type"/>
</dbReference>
<feature type="region of interest" description="Disordered" evidence="2">
    <location>
        <begin position="135"/>
        <end position="170"/>
    </location>
</feature>
<reference evidence="4 5" key="1">
    <citation type="submission" date="2021-02" db="EMBL/GenBank/DDBJ databases">
        <title>Genome assembly of Pseudopithomyces chartarum.</title>
        <authorList>
            <person name="Jauregui R."/>
            <person name="Singh J."/>
            <person name="Voisey C."/>
        </authorList>
    </citation>
    <scope>NUCLEOTIDE SEQUENCE [LARGE SCALE GENOMIC DNA]</scope>
    <source>
        <strain evidence="4 5">AGR01</strain>
    </source>
</reference>
<comment type="caution">
    <text evidence="4">The sequence shown here is derived from an EMBL/GenBank/DDBJ whole genome shotgun (WGS) entry which is preliminary data.</text>
</comment>
<keyword evidence="1" id="KW-0479">Metal-binding</keyword>
<keyword evidence="5" id="KW-1185">Reference proteome</keyword>
<proteinExistence type="predicted"/>
<gene>
    <name evidence="4" type="ORF">GRF29_8g3113709</name>
</gene>
<dbReference type="PROSITE" id="PS00028">
    <property type="entry name" value="ZINC_FINGER_C2H2_1"/>
    <property type="match status" value="1"/>
</dbReference>
<sequence>MERHHLGACSPFMFGGEESEEMEFQTTPGAYFGAQRPQHISLDEPPYGEQNAYSLPFGFPVGYPTMDLQTSHHSHRRQHSASAQSSHSSAHRSSGGSVFSSWQARSSVASSNSAWSSYSDYPPESYIPQAEQMLDARSSVASPPPDEPLPPPPAKRTHQRQTSQDNESFLTCISRPKRSRRCAREPRYWCTACGEGFREKYDWKRHEETYQERTESFECELCLNVYFLDKDYIHHHRGSHRCQVCVPKRHVELARKKRTVRTGWGCGFCVHFSTNWSERCNHISEHFEKDKCTMADWKHSQVIWSLLQRPEILREWCQLLESKQRTQNPFSWKQSITGRSEGYPDTNQPPQLQDLLEFHTFPQNAATIARLAFEAGLRTKESPSTPPPVPEKDYHQPQTNQRISLPRGESYSAIACDPIEIAAWDTFLGTIPEDPFMPTNVVTLDYDTSHVAFSNNFEHHGRY</sequence>
<name>A0AAN6RMB6_9PLEO</name>
<dbReference type="PROSITE" id="PS50157">
    <property type="entry name" value="ZINC_FINGER_C2H2_2"/>
    <property type="match status" value="1"/>
</dbReference>
<protein>
    <recommendedName>
        <fullName evidence="3">C2H2-type domain-containing protein</fullName>
    </recommendedName>
</protein>
<organism evidence="4 5">
    <name type="scientific">Pseudopithomyces chartarum</name>
    <dbReference type="NCBI Taxonomy" id="1892770"/>
    <lineage>
        <taxon>Eukaryota</taxon>
        <taxon>Fungi</taxon>
        <taxon>Dikarya</taxon>
        <taxon>Ascomycota</taxon>
        <taxon>Pezizomycotina</taxon>
        <taxon>Dothideomycetes</taxon>
        <taxon>Pleosporomycetidae</taxon>
        <taxon>Pleosporales</taxon>
        <taxon>Massarineae</taxon>
        <taxon>Didymosphaeriaceae</taxon>
        <taxon>Pseudopithomyces</taxon>
    </lineage>
</organism>
<keyword evidence="1" id="KW-0862">Zinc</keyword>
<dbReference type="AlphaFoldDB" id="A0AAN6RMB6"/>